<evidence type="ECO:0000313" key="2">
    <source>
        <dbReference type="EMBL" id="OQR85127.1"/>
    </source>
</evidence>
<protein>
    <recommendedName>
        <fullName evidence="4">Endonuclease/exonuclease/phosphatase domain-containing protein</fullName>
    </recommendedName>
</protein>
<name>A0A1V9YHI2_ACHHY</name>
<sequence>MYDGDDDLDMRNAISTLAELVEAEEFDTTVSEHVFMHPTEPRLVVGDLVAAQLAAHPPSNSFTLSTCNLNGLKRAGHLVASRLRTPTNCVLFQQTKLNNALQLELFHRHLTNEVGEGKYRLFVNDHRAHRTDSAPNRTSASTAPSTGKNALPSTPLDERLDASSHRPDLAQGQKACIEWLTALRVVDAWRLHHPSERVMSSPTGSNRIDYVFIDSDAVRQLYQSATYTKNGYGGDHLVHSVTLSAT</sequence>
<dbReference type="AlphaFoldDB" id="A0A1V9YHI2"/>
<evidence type="ECO:0000256" key="1">
    <source>
        <dbReference type="SAM" id="MobiDB-lite"/>
    </source>
</evidence>
<reference evidence="2 3" key="1">
    <citation type="journal article" date="2014" name="Genome Biol. Evol.">
        <title>The secreted proteins of Achlya hypogyna and Thraustotheca clavata identify the ancestral oomycete secretome and reveal gene acquisitions by horizontal gene transfer.</title>
        <authorList>
            <person name="Misner I."/>
            <person name="Blouin N."/>
            <person name="Leonard G."/>
            <person name="Richards T.A."/>
            <person name="Lane C.E."/>
        </authorList>
    </citation>
    <scope>NUCLEOTIDE SEQUENCE [LARGE SCALE GENOMIC DNA]</scope>
    <source>
        <strain evidence="2 3">ATCC 48635</strain>
    </source>
</reference>
<feature type="region of interest" description="Disordered" evidence="1">
    <location>
        <begin position="128"/>
        <end position="167"/>
    </location>
</feature>
<keyword evidence="3" id="KW-1185">Reference proteome</keyword>
<dbReference type="EMBL" id="JNBR01001806">
    <property type="protein sequence ID" value="OQR85127.1"/>
    <property type="molecule type" value="Genomic_DNA"/>
</dbReference>
<dbReference type="InterPro" id="IPR036691">
    <property type="entry name" value="Endo/exonu/phosph_ase_sf"/>
</dbReference>
<dbReference type="Gene3D" id="3.60.10.10">
    <property type="entry name" value="Endonuclease/exonuclease/phosphatase"/>
    <property type="match status" value="1"/>
</dbReference>
<accession>A0A1V9YHI2</accession>
<dbReference type="OrthoDB" id="78439at2759"/>
<organism evidence="2 3">
    <name type="scientific">Achlya hypogyna</name>
    <name type="common">Oomycete</name>
    <name type="synonym">Protoachlya hypogyna</name>
    <dbReference type="NCBI Taxonomy" id="1202772"/>
    <lineage>
        <taxon>Eukaryota</taxon>
        <taxon>Sar</taxon>
        <taxon>Stramenopiles</taxon>
        <taxon>Oomycota</taxon>
        <taxon>Saprolegniomycetes</taxon>
        <taxon>Saprolegniales</taxon>
        <taxon>Achlyaceae</taxon>
        <taxon>Achlya</taxon>
    </lineage>
</organism>
<gene>
    <name evidence="2" type="ORF">ACHHYP_12242</name>
</gene>
<evidence type="ECO:0000313" key="3">
    <source>
        <dbReference type="Proteomes" id="UP000243579"/>
    </source>
</evidence>
<feature type="compositionally biased region" description="Basic and acidic residues" evidence="1">
    <location>
        <begin position="156"/>
        <end position="167"/>
    </location>
</feature>
<comment type="caution">
    <text evidence="2">The sequence shown here is derived from an EMBL/GenBank/DDBJ whole genome shotgun (WGS) entry which is preliminary data.</text>
</comment>
<dbReference type="SUPFAM" id="SSF56219">
    <property type="entry name" value="DNase I-like"/>
    <property type="match status" value="1"/>
</dbReference>
<feature type="non-terminal residue" evidence="2">
    <location>
        <position position="246"/>
    </location>
</feature>
<proteinExistence type="predicted"/>
<evidence type="ECO:0008006" key="4">
    <source>
        <dbReference type="Google" id="ProtNLM"/>
    </source>
</evidence>
<feature type="compositionally biased region" description="Polar residues" evidence="1">
    <location>
        <begin position="133"/>
        <end position="152"/>
    </location>
</feature>
<dbReference type="Proteomes" id="UP000243579">
    <property type="component" value="Unassembled WGS sequence"/>
</dbReference>